<dbReference type="STRING" id="1168035.SAMN05444280_10183"/>
<evidence type="ECO:0000313" key="5">
    <source>
        <dbReference type="Proteomes" id="UP000184050"/>
    </source>
</evidence>
<dbReference type="EMBL" id="FQZE01000001">
    <property type="protein sequence ID" value="SHI31922.1"/>
    <property type="molecule type" value="Genomic_DNA"/>
</dbReference>
<sequence length="163" mass="18759">MKIQLLKKKHNRKDFTCEEDTLTEYIRKQVSQDIRKRLVICFVAVDNDYNVIGYYTLTSESLGRELIPDKYLKRVPKNYNAPVILLGRLARDIRVKGAGLGEHLLLDALFRSYKLSNKSIGAMAVVVDPINEKAVAFYKKYGFEQLPDSEKMFLPMKTIGQII</sequence>
<accession>A0A1M6A601</accession>
<organism evidence="4 5">
    <name type="scientific">Tangfeifania diversioriginum</name>
    <dbReference type="NCBI Taxonomy" id="1168035"/>
    <lineage>
        <taxon>Bacteria</taxon>
        <taxon>Pseudomonadati</taxon>
        <taxon>Bacteroidota</taxon>
        <taxon>Bacteroidia</taxon>
        <taxon>Marinilabiliales</taxon>
        <taxon>Prolixibacteraceae</taxon>
        <taxon>Tangfeifania</taxon>
    </lineage>
</organism>
<evidence type="ECO:0000313" key="4">
    <source>
        <dbReference type="EMBL" id="SHI31922.1"/>
    </source>
</evidence>
<dbReference type="GO" id="GO:0016746">
    <property type="term" value="F:acyltransferase activity"/>
    <property type="evidence" value="ECO:0007669"/>
    <property type="project" value="UniProtKB-KW"/>
</dbReference>
<keyword evidence="5" id="KW-1185">Reference proteome</keyword>
<name>A0A1M6A601_9BACT</name>
<dbReference type="SUPFAM" id="SSF55729">
    <property type="entry name" value="Acyl-CoA N-acyltransferases (Nat)"/>
    <property type="match status" value="1"/>
</dbReference>
<dbReference type="OrthoDB" id="9799147at2"/>
<keyword evidence="3" id="KW-0012">Acyltransferase</keyword>
<keyword evidence="2 4" id="KW-0808">Transferase</keyword>
<proteinExistence type="predicted"/>
<evidence type="ECO:0000256" key="3">
    <source>
        <dbReference type="ARBA" id="ARBA00023315"/>
    </source>
</evidence>
<protein>
    <submittedName>
        <fullName evidence="4">Acetyltransferase (GNAT) family protein</fullName>
    </submittedName>
</protein>
<dbReference type="PANTHER" id="PTHR36449">
    <property type="entry name" value="ACETYLTRANSFERASE-RELATED"/>
    <property type="match status" value="1"/>
</dbReference>
<dbReference type="Gene3D" id="3.40.630.30">
    <property type="match status" value="1"/>
</dbReference>
<keyword evidence="1" id="KW-1277">Toxin-antitoxin system</keyword>
<dbReference type="Proteomes" id="UP000184050">
    <property type="component" value="Unassembled WGS sequence"/>
</dbReference>
<dbReference type="PANTHER" id="PTHR36449:SF1">
    <property type="entry name" value="ACETYLTRANSFERASE"/>
    <property type="match status" value="1"/>
</dbReference>
<dbReference type="AlphaFoldDB" id="A0A1M6A601"/>
<reference evidence="4 5" key="1">
    <citation type="submission" date="2016-11" db="EMBL/GenBank/DDBJ databases">
        <authorList>
            <person name="Jaros S."/>
            <person name="Januszkiewicz K."/>
            <person name="Wedrychowicz H."/>
        </authorList>
    </citation>
    <scope>NUCLEOTIDE SEQUENCE [LARGE SCALE GENOMIC DNA]</scope>
    <source>
        <strain evidence="4 5">DSM 27063</strain>
    </source>
</reference>
<evidence type="ECO:0000256" key="1">
    <source>
        <dbReference type="ARBA" id="ARBA00022649"/>
    </source>
</evidence>
<dbReference type="InterPro" id="IPR016181">
    <property type="entry name" value="Acyl_CoA_acyltransferase"/>
</dbReference>
<gene>
    <name evidence="4" type="ORF">SAMN05444280_10183</name>
</gene>
<evidence type="ECO:0000256" key="2">
    <source>
        <dbReference type="ARBA" id="ARBA00022679"/>
    </source>
</evidence>